<dbReference type="Gene3D" id="3.30.1330.60">
    <property type="entry name" value="OmpA-like domain"/>
    <property type="match status" value="1"/>
</dbReference>
<dbReference type="EMBL" id="JAVDVY010000001">
    <property type="protein sequence ID" value="MDR7134419.1"/>
    <property type="molecule type" value="Genomic_DNA"/>
</dbReference>
<dbReference type="InterPro" id="IPR006664">
    <property type="entry name" value="OMP_bac"/>
</dbReference>
<gene>
    <name evidence="7" type="ORF">J2X06_001603</name>
</gene>
<protein>
    <submittedName>
        <fullName evidence="7">Peptidoglycan-associated lipoprotein</fullName>
    </submittedName>
</protein>
<name>A0ABU1WA33_9GAMM</name>
<sequence>MAIRALRPVGMAVLVTAVTLAGCTNYIKRDEYDPAIAELRAADQRMQSQIDALSQKYDALVTQVAGRIRVETGAHFATGDATLGEEDKPLLDDFAKAINSSHSDAVITVEGFADPAGSAGFNKKLGMRRAEAVRDYLVGTVGMQAGQVRAVSYGEATNRQVRPGATGDAGRDNRRVSLVVDYAGGGGQSMPATPMQPAEPAEATEPPPTPET</sequence>
<evidence type="ECO:0000256" key="2">
    <source>
        <dbReference type="ARBA" id="ARBA00023136"/>
    </source>
</evidence>
<accession>A0ABU1WA33</accession>
<evidence type="ECO:0000313" key="7">
    <source>
        <dbReference type="EMBL" id="MDR7134419.1"/>
    </source>
</evidence>
<evidence type="ECO:0000313" key="8">
    <source>
        <dbReference type="Proteomes" id="UP001251524"/>
    </source>
</evidence>
<keyword evidence="7" id="KW-0449">Lipoprotein</keyword>
<dbReference type="InterPro" id="IPR050330">
    <property type="entry name" value="Bact_OuterMem_StrucFunc"/>
</dbReference>
<dbReference type="PANTHER" id="PTHR30329">
    <property type="entry name" value="STATOR ELEMENT OF FLAGELLAR MOTOR COMPLEX"/>
    <property type="match status" value="1"/>
</dbReference>
<evidence type="ECO:0000259" key="6">
    <source>
        <dbReference type="PROSITE" id="PS51123"/>
    </source>
</evidence>
<proteinExistence type="predicted"/>
<keyword evidence="8" id="KW-1185">Reference proteome</keyword>
<dbReference type="PANTHER" id="PTHR30329:SF21">
    <property type="entry name" value="LIPOPROTEIN YIAD-RELATED"/>
    <property type="match status" value="1"/>
</dbReference>
<feature type="region of interest" description="Disordered" evidence="5">
    <location>
        <begin position="182"/>
        <end position="212"/>
    </location>
</feature>
<dbReference type="CDD" id="cd07185">
    <property type="entry name" value="OmpA_C-like"/>
    <property type="match status" value="1"/>
</dbReference>
<keyword evidence="3" id="KW-0998">Cell outer membrane</keyword>
<dbReference type="InterPro" id="IPR006665">
    <property type="entry name" value="OmpA-like"/>
</dbReference>
<reference evidence="7 8" key="1">
    <citation type="submission" date="2023-07" db="EMBL/GenBank/DDBJ databases">
        <title>Sorghum-associated microbial communities from plants grown in Nebraska, USA.</title>
        <authorList>
            <person name="Schachtman D."/>
        </authorList>
    </citation>
    <scope>NUCLEOTIDE SEQUENCE [LARGE SCALE GENOMIC DNA]</scope>
    <source>
        <strain evidence="7 8">BE198</strain>
    </source>
</reference>
<comment type="caution">
    <text evidence="7">The sequence shown here is derived from an EMBL/GenBank/DDBJ whole genome shotgun (WGS) entry which is preliminary data.</text>
</comment>
<keyword evidence="2 4" id="KW-0472">Membrane</keyword>
<evidence type="ECO:0000256" key="4">
    <source>
        <dbReference type="PROSITE-ProRule" id="PRU00473"/>
    </source>
</evidence>
<dbReference type="PROSITE" id="PS51257">
    <property type="entry name" value="PROKAR_LIPOPROTEIN"/>
    <property type="match status" value="1"/>
</dbReference>
<feature type="domain" description="OmpA-like" evidence="6">
    <location>
        <begin position="63"/>
        <end position="184"/>
    </location>
</feature>
<evidence type="ECO:0000256" key="5">
    <source>
        <dbReference type="SAM" id="MobiDB-lite"/>
    </source>
</evidence>
<dbReference type="Pfam" id="PF00691">
    <property type="entry name" value="OmpA"/>
    <property type="match status" value="1"/>
</dbReference>
<comment type="subcellular location">
    <subcellularLocation>
        <location evidence="1">Cell outer membrane</location>
    </subcellularLocation>
</comment>
<organism evidence="7 8">
    <name type="scientific">Lysobacter niastensis</name>
    <dbReference type="NCBI Taxonomy" id="380629"/>
    <lineage>
        <taxon>Bacteria</taxon>
        <taxon>Pseudomonadati</taxon>
        <taxon>Pseudomonadota</taxon>
        <taxon>Gammaproteobacteria</taxon>
        <taxon>Lysobacterales</taxon>
        <taxon>Lysobacteraceae</taxon>
        <taxon>Lysobacter</taxon>
    </lineage>
</organism>
<dbReference type="RefSeq" id="WP_310060607.1">
    <property type="nucleotide sequence ID" value="NZ_JAVDVY010000001.1"/>
</dbReference>
<dbReference type="PRINTS" id="PR01021">
    <property type="entry name" value="OMPADOMAIN"/>
</dbReference>
<dbReference type="SUPFAM" id="SSF103088">
    <property type="entry name" value="OmpA-like"/>
    <property type="match status" value="1"/>
</dbReference>
<evidence type="ECO:0000256" key="1">
    <source>
        <dbReference type="ARBA" id="ARBA00004442"/>
    </source>
</evidence>
<dbReference type="InterPro" id="IPR036737">
    <property type="entry name" value="OmpA-like_sf"/>
</dbReference>
<dbReference type="Proteomes" id="UP001251524">
    <property type="component" value="Unassembled WGS sequence"/>
</dbReference>
<evidence type="ECO:0000256" key="3">
    <source>
        <dbReference type="ARBA" id="ARBA00023237"/>
    </source>
</evidence>
<dbReference type="PROSITE" id="PS51123">
    <property type="entry name" value="OMPA_2"/>
    <property type="match status" value="1"/>
</dbReference>
<feature type="compositionally biased region" description="Low complexity" evidence="5">
    <location>
        <begin position="191"/>
        <end position="204"/>
    </location>
</feature>